<feature type="region of interest" description="Disordered" evidence="2">
    <location>
        <begin position="105"/>
        <end position="158"/>
    </location>
</feature>
<feature type="region of interest" description="Disordered" evidence="2">
    <location>
        <begin position="80"/>
        <end position="99"/>
    </location>
</feature>
<dbReference type="InterPro" id="IPR013743">
    <property type="entry name" value="NBP1/CSA1"/>
</dbReference>
<evidence type="ECO:0000313" key="4">
    <source>
        <dbReference type="Proteomes" id="UP000001640"/>
    </source>
</evidence>
<reference evidence="3 4" key="1">
    <citation type="journal article" date="2011" name="Proc. Natl. Acad. Sci. U.S.A.">
        <title>Evolutionary erosion of yeast sex chromosomes by mating-type switching accidents.</title>
        <authorList>
            <person name="Gordon J.L."/>
            <person name="Armisen D."/>
            <person name="Proux-Wera E."/>
            <person name="Oheigeartaigh S.S."/>
            <person name="Byrne K.P."/>
            <person name="Wolfe K.H."/>
        </authorList>
    </citation>
    <scope>NUCLEOTIDE SEQUENCE [LARGE SCALE GENOMIC DNA]</scope>
    <source>
        <strain evidence="4">ATCC 76901 / BCRC 22586 / CBS 4309 / NBRC 1992 / NRRL Y-12630</strain>
    </source>
</reference>
<feature type="compositionally biased region" description="Basic residues" evidence="2">
    <location>
        <begin position="50"/>
        <end position="64"/>
    </location>
</feature>
<keyword evidence="1" id="KW-0175">Coiled coil</keyword>
<feature type="compositionally biased region" description="Polar residues" evidence="2">
    <location>
        <begin position="80"/>
        <end position="90"/>
    </location>
</feature>
<feature type="compositionally biased region" description="Basic and acidic residues" evidence="2">
    <location>
        <begin position="105"/>
        <end position="115"/>
    </location>
</feature>
<feature type="compositionally biased region" description="Basic and acidic residues" evidence="2">
    <location>
        <begin position="286"/>
        <end position="298"/>
    </location>
</feature>
<reference key="2">
    <citation type="submission" date="2011-08" db="EMBL/GenBank/DDBJ databases">
        <title>Genome sequence of Naumovozyma castellii.</title>
        <authorList>
            <person name="Gordon J.L."/>
            <person name="Armisen D."/>
            <person name="Proux-Wera E."/>
            <person name="OhEigeartaigh S.S."/>
            <person name="Byrne K.P."/>
            <person name="Wolfe K.H."/>
        </authorList>
    </citation>
    <scope>NUCLEOTIDE SEQUENCE</scope>
    <source>
        <strain>Type strain:CBS 4309</strain>
    </source>
</reference>
<feature type="coiled-coil region" evidence="1">
    <location>
        <begin position="170"/>
        <end position="197"/>
    </location>
</feature>
<evidence type="ECO:0000313" key="3">
    <source>
        <dbReference type="EMBL" id="CCC68072.1"/>
    </source>
</evidence>
<keyword evidence="4" id="KW-1185">Reference proteome</keyword>
<feature type="compositionally biased region" description="Basic and acidic residues" evidence="2">
    <location>
        <begin position="39"/>
        <end position="49"/>
    </location>
</feature>
<evidence type="ECO:0000256" key="1">
    <source>
        <dbReference type="SAM" id="Coils"/>
    </source>
</evidence>
<dbReference type="OrthoDB" id="4053251at2759"/>
<dbReference type="KEGG" id="ncs:NCAS_0A15140"/>
<evidence type="ECO:0000256" key="2">
    <source>
        <dbReference type="SAM" id="MobiDB-lite"/>
    </source>
</evidence>
<feature type="compositionally biased region" description="Basic residues" evidence="2">
    <location>
        <begin position="123"/>
        <end position="140"/>
    </location>
</feature>
<name>G0V9C1_NAUCA</name>
<dbReference type="RefSeq" id="XP_003674450.1">
    <property type="nucleotide sequence ID" value="XM_003674402.1"/>
</dbReference>
<feature type="region of interest" description="Disordered" evidence="2">
    <location>
        <begin position="282"/>
        <end position="310"/>
    </location>
</feature>
<dbReference type="Proteomes" id="UP000001640">
    <property type="component" value="Chromosome 1"/>
</dbReference>
<proteinExistence type="predicted"/>
<feature type="region of interest" description="Disordered" evidence="2">
    <location>
        <begin position="18"/>
        <end position="67"/>
    </location>
</feature>
<dbReference type="HOGENOM" id="CLU_855527_0_0_1"/>
<dbReference type="EMBL" id="HE576752">
    <property type="protein sequence ID" value="CCC68072.1"/>
    <property type="molecule type" value="Genomic_DNA"/>
</dbReference>
<organism evidence="3 4">
    <name type="scientific">Naumovozyma castellii</name>
    <name type="common">Yeast</name>
    <name type="synonym">Saccharomyces castellii</name>
    <dbReference type="NCBI Taxonomy" id="27288"/>
    <lineage>
        <taxon>Eukaryota</taxon>
        <taxon>Fungi</taxon>
        <taxon>Dikarya</taxon>
        <taxon>Ascomycota</taxon>
        <taxon>Saccharomycotina</taxon>
        <taxon>Saccharomycetes</taxon>
        <taxon>Saccharomycetales</taxon>
        <taxon>Saccharomycetaceae</taxon>
        <taxon>Naumovozyma</taxon>
    </lineage>
</organism>
<sequence>MVLQSINEFFRNVINGGSQKGKQLASTEPPKRMLRSKKKDLGTHTEGKQLRRKRLKRKGYRQPRRMGSILQYLRSVIQTMKGTDHQTSSLTKRHMDPRRRELLKARVLKSEEVKRNRLQNGQHRSHHRHNHEPKQKQKHNHSIDLGDKSVSSIEPGDIRQESVIDQTVEFAQLKERIGELETQMESLTKDLNIAQERNALFQTLLDDAHLDSIGGYMKSRRDIKNLVKSPSRMTLTLPTHHDLAPLSPKRRSSQMTTQPPGKPLVTSSPIRKPMTIATNMFSSPIHVERAPPVKKEDPALPPPVLEYRDS</sequence>
<dbReference type="InParanoid" id="G0V9C1"/>
<feature type="compositionally biased region" description="Polar residues" evidence="2">
    <location>
        <begin position="253"/>
        <end position="269"/>
    </location>
</feature>
<feature type="region of interest" description="Disordered" evidence="2">
    <location>
        <begin position="238"/>
        <end position="269"/>
    </location>
</feature>
<dbReference type="Pfam" id="PF08537">
    <property type="entry name" value="NBP1"/>
    <property type="match status" value="1"/>
</dbReference>
<dbReference type="GeneID" id="96901547"/>
<dbReference type="OMA" id="KPMTIAT"/>
<gene>
    <name evidence="3" type="primary">NCAS0A15140</name>
    <name evidence="3" type="ordered locus">NCAS_0A15140</name>
</gene>
<dbReference type="AlphaFoldDB" id="G0V9C1"/>
<accession>G0V9C1</accession>
<protein>
    <submittedName>
        <fullName evidence="3">Uncharacterized protein</fullName>
    </submittedName>
</protein>